<dbReference type="Proteomes" id="UP001437256">
    <property type="component" value="Unassembled WGS sequence"/>
</dbReference>
<keyword evidence="5 9" id="KW-0805">Transcription regulation</keyword>
<sequence length="478" mass="53465">MPAPVRKEEEQKSDTPTHHALLPFLQVQSANALSRLYQSPSSCLSIFRLLAPVERQIVMNLLWLESAMTPSTLSAWVTPEGQSLYDESLVTLTKLHILHNYPAKLALNSTFKSSLRQALTGGGTSGSFGVPAERDEKRLPLDVEGLDSYALERWETILHFMVSSGTGQNPTRPSPGVLYLLQRSGLMGTHHGSLPQITSAGFQFLLHQSHAQLWNLLLQYLHMAEERQMDLVEVLSFLFMLSTMELGKEYSTEHLSQTQKAMLEDLRDYGLLWQRRPNSRRFSPTRLATTLTSSSPDLPSSTGASSSGFIVLETNYRVYAYTDNPLQTAILNLFVSLKYRFPNLVVGSITRDSVKKALNNGISADQASGMALSLGRTLTTRAVPVDHQLSDHPCSPTDAEELQDQVRLWELEKNRMKSQEGFLYTAFASQADYEFVLNYAKQLDVVLWENSQKRCFFGSLEGHANIRSFIERRSGGGG</sequence>
<name>A0ABR3A316_9AGAR</name>
<dbReference type="PANTHER" id="PTHR13152">
    <property type="entry name" value="TFIIH, POLYPEPTIDE 4"/>
    <property type="match status" value="1"/>
</dbReference>
<comment type="subcellular location">
    <subcellularLocation>
        <location evidence="2 9">Nucleus</location>
    </subcellularLocation>
</comment>
<evidence type="ECO:0000259" key="11">
    <source>
        <dbReference type="Pfam" id="PF18307"/>
    </source>
</evidence>
<evidence type="ECO:0000313" key="12">
    <source>
        <dbReference type="EMBL" id="KAL0068370.1"/>
    </source>
</evidence>
<comment type="function">
    <text evidence="9">Component of the general transcription and DNA repair factor IIH (TFIIH) core complex which is involved in general and transcription-coupled nucleotide excision repair (NER) of damaged DNA.</text>
</comment>
<keyword evidence="13" id="KW-1185">Reference proteome</keyword>
<dbReference type="Pfam" id="PF03849">
    <property type="entry name" value="Tfb2"/>
    <property type="match status" value="1"/>
</dbReference>
<evidence type="ECO:0000256" key="4">
    <source>
        <dbReference type="ARBA" id="ARBA00022763"/>
    </source>
</evidence>
<comment type="function">
    <text evidence="1">Component of the general transcription and DNA repair factor IIH (TFIIH) core complex, which is involved in general and transcription-coupled nucleotide excision repair (NER) of damaged DNA and, when complexed to TFIIK, in RNA transcription by RNA polymerase II. In NER, TFIIH acts by opening DNA around the lesion to allow the excision of the damaged oligonucleotide and its replacement by a new DNA fragment. In transcription, TFIIH has an essential role in transcription initiation. When the pre-initiation complex (PIC) has been established, TFIIH is required for promoter opening and promoter escape. Phosphorylation of the C-terminal tail (CTD) of the largest subunit of RNA polymerase II by the kinase module TFIIK controls the initiation of transcription.</text>
</comment>
<dbReference type="Gene3D" id="3.30.70.2610">
    <property type="match status" value="1"/>
</dbReference>
<evidence type="ECO:0000256" key="2">
    <source>
        <dbReference type="ARBA" id="ARBA00004123"/>
    </source>
</evidence>
<feature type="compositionally biased region" description="Low complexity" evidence="10">
    <location>
        <begin position="288"/>
        <end position="304"/>
    </location>
</feature>
<keyword evidence="6 9" id="KW-0804">Transcription</keyword>
<dbReference type="InterPro" id="IPR040662">
    <property type="entry name" value="Tfb2_C"/>
</dbReference>
<gene>
    <name evidence="12" type="primary">TFB2</name>
    <name evidence="12" type="ORF">AAF712_004448</name>
</gene>
<dbReference type="Pfam" id="PF18307">
    <property type="entry name" value="Tfb2_C"/>
    <property type="match status" value="1"/>
</dbReference>
<dbReference type="PANTHER" id="PTHR13152:SF0">
    <property type="entry name" value="GENERAL TRANSCRIPTION FACTOR IIH SUBUNIT 4"/>
    <property type="match status" value="1"/>
</dbReference>
<evidence type="ECO:0000256" key="1">
    <source>
        <dbReference type="ARBA" id="ARBA00002817"/>
    </source>
</evidence>
<dbReference type="InterPro" id="IPR004598">
    <property type="entry name" value="TFIIH_p52/Tfb2"/>
</dbReference>
<dbReference type="EMBL" id="JBBXMP010000018">
    <property type="protein sequence ID" value="KAL0068370.1"/>
    <property type="molecule type" value="Genomic_DNA"/>
</dbReference>
<evidence type="ECO:0000256" key="9">
    <source>
        <dbReference type="RuleBase" id="RU364024"/>
    </source>
</evidence>
<evidence type="ECO:0000256" key="3">
    <source>
        <dbReference type="ARBA" id="ARBA00007132"/>
    </source>
</evidence>
<comment type="caution">
    <text evidence="12">The sequence shown here is derived from an EMBL/GenBank/DDBJ whole genome shotgun (WGS) entry which is preliminary data.</text>
</comment>
<reference evidence="12 13" key="1">
    <citation type="submission" date="2024-05" db="EMBL/GenBank/DDBJ databases">
        <title>A draft genome resource for the thread blight pathogen Marasmius tenuissimus strain MS-2.</title>
        <authorList>
            <person name="Yulfo-Soto G.E."/>
            <person name="Baruah I.K."/>
            <person name="Amoako-Attah I."/>
            <person name="Bukari Y."/>
            <person name="Meinhardt L.W."/>
            <person name="Bailey B.A."/>
            <person name="Cohen S.P."/>
        </authorList>
    </citation>
    <scope>NUCLEOTIDE SEQUENCE [LARGE SCALE GENOMIC DNA]</scope>
    <source>
        <strain evidence="12 13">MS-2</strain>
    </source>
</reference>
<accession>A0ABR3A316</accession>
<keyword evidence="4 9" id="KW-0227">DNA damage</keyword>
<organism evidence="12 13">
    <name type="scientific">Marasmius tenuissimus</name>
    <dbReference type="NCBI Taxonomy" id="585030"/>
    <lineage>
        <taxon>Eukaryota</taxon>
        <taxon>Fungi</taxon>
        <taxon>Dikarya</taxon>
        <taxon>Basidiomycota</taxon>
        <taxon>Agaricomycotina</taxon>
        <taxon>Agaricomycetes</taxon>
        <taxon>Agaricomycetidae</taxon>
        <taxon>Agaricales</taxon>
        <taxon>Marasmiineae</taxon>
        <taxon>Marasmiaceae</taxon>
        <taxon>Marasmius</taxon>
    </lineage>
</organism>
<protein>
    <recommendedName>
        <fullName evidence="9">RNA polymerase II transcription factor B subunit 2</fullName>
    </recommendedName>
</protein>
<evidence type="ECO:0000313" key="13">
    <source>
        <dbReference type="Proteomes" id="UP001437256"/>
    </source>
</evidence>
<feature type="region of interest" description="Disordered" evidence="10">
    <location>
        <begin position="284"/>
        <end position="304"/>
    </location>
</feature>
<evidence type="ECO:0000256" key="8">
    <source>
        <dbReference type="ARBA" id="ARBA00023242"/>
    </source>
</evidence>
<keyword evidence="7 9" id="KW-0234">DNA repair</keyword>
<proteinExistence type="inferred from homology"/>
<evidence type="ECO:0000256" key="7">
    <source>
        <dbReference type="ARBA" id="ARBA00023204"/>
    </source>
</evidence>
<evidence type="ECO:0000256" key="6">
    <source>
        <dbReference type="ARBA" id="ARBA00023163"/>
    </source>
</evidence>
<feature type="domain" description="Transcription factor Tfb2 C-terminal" evidence="11">
    <location>
        <begin position="404"/>
        <end position="470"/>
    </location>
</feature>
<dbReference type="NCBIfam" id="TIGR00625">
    <property type="entry name" value="tfb2"/>
    <property type="match status" value="1"/>
</dbReference>
<evidence type="ECO:0000256" key="5">
    <source>
        <dbReference type="ARBA" id="ARBA00023015"/>
    </source>
</evidence>
<keyword evidence="8 9" id="KW-0539">Nucleus</keyword>
<comment type="similarity">
    <text evidence="3 9">Belongs to the TFB2 family.</text>
</comment>
<evidence type="ECO:0000256" key="10">
    <source>
        <dbReference type="SAM" id="MobiDB-lite"/>
    </source>
</evidence>